<name>A0ABN9UXE3_9DINO</name>
<organism evidence="2 3">
    <name type="scientific">Prorocentrum cordatum</name>
    <dbReference type="NCBI Taxonomy" id="2364126"/>
    <lineage>
        <taxon>Eukaryota</taxon>
        <taxon>Sar</taxon>
        <taxon>Alveolata</taxon>
        <taxon>Dinophyceae</taxon>
        <taxon>Prorocentrales</taxon>
        <taxon>Prorocentraceae</taxon>
        <taxon>Prorocentrum</taxon>
    </lineage>
</organism>
<feature type="non-terminal residue" evidence="2">
    <location>
        <position position="1"/>
    </location>
</feature>
<keyword evidence="3" id="KW-1185">Reference proteome</keyword>
<sequence length="385" mass="41724">VAVAMAFSSSDVAAMIASAPRGAFNGASAEQVRGWVDFVINVDAMPATKHDLFYYVSIARLLAETAGSISPAEFEDPHMREMIKASIPVNSTPYASEDGEKWRAWKIVPAQVEFALKIQGKCAQLAAPAPSAPVQVVHAPNEFTGMAEAVKQFAELQSQNFSTDALPSEEVLAKFEAAAKVAHDKGRTWIGSADGEDLRDHHRPAWSRTPAIDAVIGDGSYEDRVKQSAAAKRSGAWVEKVDYIGFATFMGHLHEWGFKVILTKACSAADFLAYAHSIIRIAEEHGGVRTAYQYDVLQRRAMARALERDEVDLTPYFTKIDRDVLKDAEDKVEKHFAEIARASAPKGQPKGQPKGSQKGFDDNAASSSNKGGKGGKKNRDGADVS</sequence>
<feature type="non-terminal residue" evidence="2">
    <location>
        <position position="385"/>
    </location>
</feature>
<dbReference type="EMBL" id="CAUYUJ010016348">
    <property type="protein sequence ID" value="CAK0864258.1"/>
    <property type="molecule type" value="Genomic_DNA"/>
</dbReference>
<comment type="caution">
    <text evidence="2">The sequence shown here is derived from an EMBL/GenBank/DDBJ whole genome shotgun (WGS) entry which is preliminary data.</text>
</comment>
<evidence type="ECO:0000256" key="1">
    <source>
        <dbReference type="SAM" id="MobiDB-lite"/>
    </source>
</evidence>
<reference evidence="2" key="1">
    <citation type="submission" date="2023-10" db="EMBL/GenBank/DDBJ databases">
        <authorList>
            <person name="Chen Y."/>
            <person name="Shah S."/>
            <person name="Dougan E. K."/>
            <person name="Thang M."/>
            <person name="Chan C."/>
        </authorList>
    </citation>
    <scope>NUCLEOTIDE SEQUENCE [LARGE SCALE GENOMIC DNA]</scope>
</reference>
<protein>
    <submittedName>
        <fullName evidence="2">Uncharacterized protein</fullName>
    </submittedName>
</protein>
<accession>A0ABN9UXE3</accession>
<evidence type="ECO:0000313" key="3">
    <source>
        <dbReference type="Proteomes" id="UP001189429"/>
    </source>
</evidence>
<proteinExistence type="predicted"/>
<evidence type="ECO:0000313" key="2">
    <source>
        <dbReference type="EMBL" id="CAK0864258.1"/>
    </source>
</evidence>
<dbReference type="Proteomes" id="UP001189429">
    <property type="component" value="Unassembled WGS sequence"/>
</dbReference>
<feature type="region of interest" description="Disordered" evidence="1">
    <location>
        <begin position="336"/>
        <end position="385"/>
    </location>
</feature>
<gene>
    <name evidence="2" type="ORF">PCOR1329_LOCUS52192</name>
</gene>